<organism evidence="7 8">
    <name type="scientific">Candidatus Marsarchaeota G2 archaeon OSP_D</name>
    <dbReference type="NCBI Taxonomy" id="1978157"/>
    <lineage>
        <taxon>Archaea</taxon>
        <taxon>Candidatus Marsarchaeota</taxon>
        <taxon>Candidatus Marsarchaeota group 2</taxon>
    </lineage>
</organism>
<protein>
    <recommendedName>
        <fullName evidence="6">Extradiol ring-cleavage dioxygenase class III enzyme subunit B domain-containing protein</fullName>
    </recommendedName>
</protein>
<dbReference type="GO" id="GO:0016702">
    <property type="term" value="F:oxidoreductase activity, acting on single donors with incorporation of molecular oxygen, incorporation of two atoms of oxygen"/>
    <property type="evidence" value="ECO:0007669"/>
    <property type="project" value="UniProtKB-ARBA"/>
</dbReference>
<evidence type="ECO:0000256" key="4">
    <source>
        <dbReference type="ARBA" id="ARBA00022833"/>
    </source>
</evidence>
<dbReference type="CDD" id="cd07363">
    <property type="entry name" value="45_DOPA_Dioxygenase"/>
    <property type="match status" value="1"/>
</dbReference>
<dbReference type="Pfam" id="PF02900">
    <property type="entry name" value="LigB"/>
    <property type="match status" value="1"/>
</dbReference>
<feature type="domain" description="Extradiol ring-cleavage dioxygenase class III enzyme subunit B" evidence="6">
    <location>
        <begin position="5"/>
        <end position="250"/>
    </location>
</feature>
<dbReference type="EMBL" id="NEXE01000283">
    <property type="protein sequence ID" value="PSN84652.1"/>
    <property type="molecule type" value="Genomic_DNA"/>
</dbReference>
<evidence type="ECO:0000256" key="3">
    <source>
        <dbReference type="ARBA" id="ARBA00022723"/>
    </source>
</evidence>
<dbReference type="InterPro" id="IPR004183">
    <property type="entry name" value="Xdiol_dOase_suB"/>
</dbReference>
<evidence type="ECO:0000313" key="8">
    <source>
        <dbReference type="Proteomes" id="UP000240322"/>
    </source>
</evidence>
<dbReference type="PANTHER" id="PTHR30096:SF0">
    <property type="entry name" value="4,5-DOPA DIOXYGENASE EXTRADIOL-LIKE PROTEIN"/>
    <property type="match status" value="1"/>
</dbReference>
<keyword evidence="4" id="KW-0862">Zinc</keyword>
<comment type="similarity">
    <text evidence="2">Belongs to the DODA-type extradiol aromatic ring-opening dioxygenase family.</text>
</comment>
<keyword evidence="3" id="KW-0479">Metal-binding</keyword>
<evidence type="ECO:0000256" key="5">
    <source>
        <dbReference type="ARBA" id="ARBA00023002"/>
    </source>
</evidence>
<dbReference type="SUPFAM" id="SSF53213">
    <property type="entry name" value="LigB-like"/>
    <property type="match status" value="1"/>
</dbReference>
<gene>
    <name evidence="7" type="ORF">B9Q03_13050</name>
</gene>
<evidence type="ECO:0000259" key="6">
    <source>
        <dbReference type="Pfam" id="PF02900"/>
    </source>
</evidence>
<keyword evidence="5" id="KW-0560">Oxidoreductase</keyword>
<dbReference type="GO" id="GO:0008270">
    <property type="term" value="F:zinc ion binding"/>
    <property type="evidence" value="ECO:0007669"/>
    <property type="project" value="InterPro"/>
</dbReference>
<comment type="cofactor">
    <cofactor evidence="1">
        <name>Zn(2+)</name>
        <dbReference type="ChEBI" id="CHEBI:29105"/>
    </cofactor>
</comment>
<evidence type="ECO:0000256" key="2">
    <source>
        <dbReference type="ARBA" id="ARBA00007581"/>
    </source>
</evidence>
<sequence length="263" mass="29563">MNSKALFLSHASPTLLVETDQPYHRFLKELGKQIDPSEFDVIVVSSPHFMVRGRFQVVNTKILRCIQDYYGFPDELYDYCLNAENHTALVERLLQEASKSGLNVEPTQRWGLDHGAWVPPLIMWGEVKNKMVAVSTDPYAHEQDYSFGRSIRMAADSLGLRTLFIASGSPTHRLDLFEFGSQPNPHDPLYDFDRILINTLENSPQSILEIKRLAGDAYTRSDPEGGLGPLMTAAGFCGDEFRPKILNHDTPYVGVSVLAAYLN</sequence>
<dbReference type="PANTHER" id="PTHR30096">
    <property type="entry name" value="4,5-DOPA DIOXYGENASE EXTRADIOL-LIKE PROTEIN"/>
    <property type="match status" value="1"/>
</dbReference>
<dbReference type="PIRSF" id="PIRSF006157">
    <property type="entry name" value="Doxgns_DODA"/>
    <property type="match status" value="1"/>
</dbReference>
<proteinExistence type="inferred from homology"/>
<dbReference type="InterPro" id="IPR014436">
    <property type="entry name" value="Extradiol_dOase_DODA"/>
</dbReference>
<evidence type="ECO:0000313" key="7">
    <source>
        <dbReference type="EMBL" id="PSN84652.1"/>
    </source>
</evidence>
<accession>A0A2R6AE51</accession>
<name>A0A2R6AE51_9ARCH</name>
<dbReference type="AlphaFoldDB" id="A0A2R6AE51"/>
<dbReference type="Gene3D" id="3.40.830.10">
    <property type="entry name" value="LigB-like"/>
    <property type="match status" value="1"/>
</dbReference>
<reference evidence="7 8" key="1">
    <citation type="submission" date="2017-04" db="EMBL/GenBank/DDBJ databases">
        <title>Novel microbial lineages endemic to geothermal iron-oxide mats fill important gaps in the evolutionary history of Archaea.</title>
        <authorList>
            <person name="Jay Z.J."/>
            <person name="Beam J.P."/>
            <person name="Dlakic M."/>
            <person name="Rusch D.B."/>
            <person name="Kozubal M.A."/>
            <person name="Inskeep W.P."/>
        </authorList>
    </citation>
    <scope>NUCLEOTIDE SEQUENCE [LARGE SCALE GENOMIC DNA]</scope>
    <source>
        <strain evidence="7">OSP_D</strain>
    </source>
</reference>
<comment type="caution">
    <text evidence="7">The sequence shown here is derived from an EMBL/GenBank/DDBJ whole genome shotgun (WGS) entry which is preliminary data.</text>
</comment>
<dbReference type="GO" id="GO:0008198">
    <property type="term" value="F:ferrous iron binding"/>
    <property type="evidence" value="ECO:0007669"/>
    <property type="project" value="InterPro"/>
</dbReference>
<evidence type="ECO:0000256" key="1">
    <source>
        <dbReference type="ARBA" id="ARBA00001947"/>
    </source>
</evidence>
<dbReference type="Proteomes" id="UP000240322">
    <property type="component" value="Unassembled WGS sequence"/>
</dbReference>